<feature type="region of interest" description="Disordered" evidence="1">
    <location>
        <begin position="1"/>
        <end position="21"/>
    </location>
</feature>
<dbReference type="Gramene" id="EFJ15485">
    <property type="protein sequence ID" value="EFJ15485"/>
    <property type="gene ID" value="SELMODRAFT_422832"/>
</dbReference>
<name>D8SJP4_SELML</name>
<gene>
    <name evidence="2" type="ORF">SELMODRAFT_422832</name>
</gene>
<dbReference type="InParanoid" id="D8SJP4"/>
<protein>
    <submittedName>
        <fullName evidence="2">Uncharacterized protein</fullName>
    </submittedName>
</protein>
<evidence type="ECO:0000256" key="1">
    <source>
        <dbReference type="SAM" id="MobiDB-lite"/>
    </source>
</evidence>
<sequence length="162" mass="18214">MPICRFMSPRRDTTEEDEGSGWVPIPGKLHPTGLDEVVAMQHGFFPVRKTATPLDEDGKKSDIVLCDRVITEWLTLHGQQDDAECVELANVFAEAGTGFDIKACSSTIVFVSGNTKFVELLRKGFAGVQQLFLERRVVDKPRDVPFRVWHIELLSTRGRMPQ</sequence>
<dbReference type="EMBL" id="GL377623">
    <property type="protein sequence ID" value="EFJ15485.1"/>
    <property type="molecule type" value="Genomic_DNA"/>
</dbReference>
<reference evidence="2 3" key="1">
    <citation type="journal article" date="2011" name="Science">
        <title>The Selaginella genome identifies genetic changes associated with the evolution of vascular plants.</title>
        <authorList>
            <person name="Banks J.A."/>
            <person name="Nishiyama T."/>
            <person name="Hasebe M."/>
            <person name="Bowman J.L."/>
            <person name="Gribskov M."/>
            <person name="dePamphilis C."/>
            <person name="Albert V.A."/>
            <person name="Aono N."/>
            <person name="Aoyama T."/>
            <person name="Ambrose B.A."/>
            <person name="Ashton N.W."/>
            <person name="Axtell M.J."/>
            <person name="Barker E."/>
            <person name="Barker M.S."/>
            <person name="Bennetzen J.L."/>
            <person name="Bonawitz N.D."/>
            <person name="Chapple C."/>
            <person name="Cheng C."/>
            <person name="Correa L.G."/>
            <person name="Dacre M."/>
            <person name="DeBarry J."/>
            <person name="Dreyer I."/>
            <person name="Elias M."/>
            <person name="Engstrom E.M."/>
            <person name="Estelle M."/>
            <person name="Feng L."/>
            <person name="Finet C."/>
            <person name="Floyd S.K."/>
            <person name="Frommer W.B."/>
            <person name="Fujita T."/>
            <person name="Gramzow L."/>
            <person name="Gutensohn M."/>
            <person name="Harholt J."/>
            <person name="Hattori M."/>
            <person name="Heyl A."/>
            <person name="Hirai T."/>
            <person name="Hiwatashi Y."/>
            <person name="Ishikawa M."/>
            <person name="Iwata M."/>
            <person name="Karol K.G."/>
            <person name="Koehler B."/>
            <person name="Kolukisaoglu U."/>
            <person name="Kubo M."/>
            <person name="Kurata T."/>
            <person name="Lalonde S."/>
            <person name="Li K."/>
            <person name="Li Y."/>
            <person name="Litt A."/>
            <person name="Lyons E."/>
            <person name="Manning G."/>
            <person name="Maruyama T."/>
            <person name="Michael T.P."/>
            <person name="Mikami K."/>
            <person name="Miyazaki S."/>
            <person name="Morinaga S."/>
            <person name="Murata T."/>
            <person name="Mueller-Roeber B."/>
            <person name="Nelson D.R."/>
            <person name="Obara M."/>
            <person name="Oguri Y."/>
            <person name="Olmstead R.G."/>
            <person name="Onodera N."/>
            <person name="Petersen B.L."/>
            <person name="Pils B."/>
            <person name="Prigge M."/>
            <person name="Rensing S.A."/>
            <person name="Riano-Pachon D.M."/>
            <person name="Roberts A.W."/>
            <person name="Sato Y."/>
            <person name="Scheller H.V."/>
            <person name="Schulz B."/>
            <person name="Schulz C."/>
            <person name="Shakirov E.V."/>
            <person name="Shibagaki N."/>
            <person name="Shinohara N."/>
            <person name="Shippen D.E."/>
            <person name="Soerensen I."/>
            <person name="Sotooka R."/>
            <person name="Sugimoto N."/>
            <person name="Sugita M."/>
            <person name="Sumikawa N."/>
            <person name="Tanurdzic M."/>
            <person name="Theissen G."/>
            <person name="Ulvskov P."/>
            <person name="Wakazuki S."/>
            <person name="Weng J.K."/>
            <person name="Willats W.W."/>
            <person name="Wipf D."/>
            <person name="Wolf P.G."/>
            <person name="Yang L."/>
            <person name="Zimmer A.D."/>
            <person name="Zhu Q."/>
            <person name="Mitros T."/>
            <person name="Hellsten U."/>
            <person name="Loque D."/>
            <person name="Otillar R."/>
            <person name="Salamov A."/>
            <person name="Schmutz J."/>
            <person name="Shapiro H."/>
            <person name="Lindquist E."/>
            <person name="Lucas S."/>
            <person name="Rokhsar D."/>
            <person name="Grigoriev I.V."/>
        </authorList>
    </citation>
    <scope>NUCLEOTIDE SEQUENCE [LARGE SCALE GENOMIC DNA]</scope>
</reference>
<keyword evidence="3" id="KW-1185">Reference proteome</keyword>
<evidence type="ECO:0000313" key="3">
    <source>
        <dbReference type="Proteomes" id="UP000001514"/>
    </source>
</evidence>
<dbReference type="KEGG" id="smo:SELMODRAFT_422832"/>
<dbReference type="HOGENOM" id="CLU_1638268_0_0_1"/>
<evidence type="ECO:0000313" key="2">
    <source>
        <dbReference type="EMBL" id="EFJ15485.1"/>
    </source>
</evidence>
<proteinExistence type="predicted"/>
<accession>D8SJP4</accession>
<organism evidence="3">
    <name type="scientific">Selaginella moellendorffii</name>
    <name type="common">Spikemoss</name>
    <dbReference type="NCBI Taxonomy" id="88036"/>
    <lineage>
        <taxon>Eukaryota</taxon>
        <taxon>Viridiplantae</taxon>
        <taxon>Streptophyta</taxon>
        <taxon>Embryophyta</taxon>
        <taxon>Tracheophyta</taxon>
        <taxon>Lycopodiopsida</taxon>
        <taxon>Selaginellales</taxon>
        <taxon>Selaginellaceae</taxon>
        <taxon>Selaginella</taxon>
    </lineage>
</organism>
<dbReference type="Proteomes" id="UP000001514">
    <property type="component" value="Unassembled WGS sequence"/>
</dbReference>
<dbReference type="AlphaFoldDB" id="D8SJP4"/>